<keyword evidence="3" id="KW-0238">DNA-binding</keyword>
<comment type="similarity">
    <text evidence="1">Belongs to the TAF9 family. CENP-S/MHF1 subfamily.</text>
</comment>
<dbReference type="SUPFAM" id="SSF47113">
    <property type="entry name" value="Histone-fold"/>
    <property type="match status" value="1"/>
</dbReference>
<reference evidence="5 6" key="1">
    <citation type="submission" date="2017-03" db="EMBL/GenBank/DDBJ databases">
        <title>Genomes of endolithic fungi from Antarctica.</title>
        <authorList>
            <person name="Coleine C."/>
            <person name="Masonjones S."/>
            <person name="Stajich J.E."/>
        </authorList>
    </citation>
    <scope>NUCLEOTIDE SEQUENCE [LARGE SCALE GENOMIC DNA]</scope>
    <source>
        <strain evidence="5 6">CCFEE 6314</strain>
    </source>
</reference>
<protein>
    <recommendedName>
        <fullName evidence="7">Centromere protein S</fullName>
    </recommendedName>
</protein>
<dbReference type="EMBL" id="NAJM01000046">
    <property type="protein sequence ID" value="RVX67604.1"/>
    <property type="molecule type" value="Genomic_DNA"/>
</dbReference>
<name>A0A438MXG9_EXOME</name>
<keyword evidence="4" id="KW-0234">DNA repair</keyword>
<dbReference type="InterPro" id="IPR009072">
    <property type="entry name" value="Histone-fold"/>
</dbReference>
<dbReference type="GO" id="GO:0031297">
    <property type="term" value="P:replication fork processing"/>
    <property type="evidence" value="ECO:0007669"/>
    <property type="project" value="TreeGrafter"/>
</dbReference>
<evidence type="ECO:0008006" key="7">
    <source>
        <dbReference type="Google" id="ProtNLM"/>
    </source>
</evidence>
<evidence type="ECO:0000256" key="1">
    <source>
        <dbReference type="ARBA" id="ARBA00006612"/>
    </source>
</evidence>
<dbReference type="PANTHER" id="PTHR22980">
    <property type="entry name" value="CORTISTATIN"/>
    <property type="match status" value="1"/>
</dbReference>
<gene>
    <name evidence="5" type="ORF">B0A52_08133</name>
</gene>
<dbReference type="GO" id="GO:0071821">
    <property type="term" value="C:FANCM-MHF complex"/>
    <property type="evidence" value="ECO:0007669"/>
    <property type="project" value="InterPro"/>
</dbReference>
<evidence type="ECO:0000256" key="2">
    <source>
        <dbReference type="ARBA" id="ARBA00022763"/>
    </source>
</evidence>
<dbReference type="Proteomes" id="UP000288859">
    <property type="component" value="Unassembled WGS sequence"/>
</dbReference>
<dbReference type="AlphaFoldDB" id="A0A438MXG9"/>
<proteinExistence type="inferred from homology"/>
<comment type="caution">
    <text evidence="5">The sequence shown here is derived from an EMBL/GenBank/DDBJ whole genome shotgun (WGS) entry which is preliminary data.</text>
</comment>
<dbReference type="GO" id="GO:0003677">
    <property type="term" value="F:DNA binding"/>
    <property type="evidence" value="ECO:0007669"/>
    <property type="project" value="UniProtKB-KW"/>
</dbReference>
<dbReference type="OrthoDB" id="1872155at2759"/>
<dbReference type="GO" id="GO:0046982">
    <property type="term" value="F:protein heterodimerization activity"/>
    <property type="evidence" value="ECO:0007669"/>
    <property type="project" value="InterPro"/>
</dbReference>
<keyword evidence="2" id="KW-0227">DNA damage</keyword>
<evidence type="ECO:0000256" key="4">
    <source>
        <dbReference type="ARBA" id="ARBA00023204"/>
    </source>
</evidence>
<accession>A0A438MXG9</accession>
<dbReference type="GO" id="GO:0003682">
    <property type="term" value="F:chromatin binding"/>
    <property type="evidence" value="ECO:0007669"/>
    <property type="project" value="TreeGrafter"/>
</dbReference>
<dbReference type="GO" id="GO:0006281">
    <property type="term" value="P:DNA repair"/>
    <property type="evidence" value="ECO:0007669"/>
    <property type="project" value="UniProtKB-KW"/>
</dbReference>
<dbReference type="Pfam" id="PF15630">
    <property type="entry name" value="CENP-S"/>
    <property type="match status" value="1"/>
</dbReference>
<evidence type="ECO:0000313" key="5">
    <source>
        <dbReference type="EMBL" id="RVX67604.1"/>
    </source>
</evidence>
<dbReference type="CDD" id="cd22919">
    <property type="entry name" value="HFD_CENP-S"/>
    <property type="match status" value="1"/>
</dbReference>
<dbReference type="InterPro" id="IPR029003">
    <property type="entry name" value="CENP-S/Mhf1"/>
</dbReference>
<dbReference type="GO" id="GO:0000712">
    <property type="term" value="P:resolution of meiotic recombination intermediates"/>
    <property type="evidence" value="ECO:0007669"/>
    <property type="project" value="TreeGrafter"/>
</dbReference>
<dbReference type="VEuPathDB" id="FungiDB:PV10_04951"/>
<evidence type="ECO:0000313" key="6">
    <source>
        <dbReference type="Proteomes" id="UP000288859"/>
    </source>
</evidence>
<dbReference type="Gene3D" id="1.10.20.10">
    <property type="entry name" value="Histone, subunit A"/>
    <property type="match status" value="1"/>
</dbReference>
<evidence type="ECO:0000256" key="3">
    <source>
        <dbReference type="ARBA" id="ARBA00023125"/>
    </source>
</evidence>
<organism evidence="5 6">
    <name type="scientific">Exophiala mesophila</name>
    <name type="common">Black yeast-like fungus</name>
    <dbReference type="NCBI Taxonomy" id="212818"/>
    <lineage>
        <taxon>Eukaryota</taxon>
        <taxon>Fungi</taxon>
        <taxon>Dikarya</taxon>
        <taxon>Ascomycota</taxon>
        <taxon>Pezizomycotina</taxon>
        <taxon>Eurotiomycetes</taxon>
        <taxon>Chaetothyriomycetidae</taxon>
        <taxon>Chaetothyriales</taxon>
        <taxon>Herpotrichiellaceae</taxon>
        <taxon>Exophiala</taxon>
    </lineage>
</organism>
<dbReference type="PANTHER" id="PTHR22980:SF0">
    <property type="entry name" value="CENTROMERE PROTEIN S"/>
    <property type="match status" value="1"/>
</dbReference>
<sequence length="127" mass="14156">MPSTDPELDSQALTEVPLSFHADPHMPLSTADKLRSALWFHIGQMVDEESIELGVNATPQFIGSLMELVWAQIENTAVDLESFAKHAGRSKIKTDDVMLLTRRNEGLAEVLTEELNRIEAERKKKAG</sequence>